<feature type="domain" description="Methyltransferase small" evidence="7">
    <location>
        <begin position="41"/>
        <end position="125"/>
    </location>
</feature>
<evidence type="ECO:0000313" key="9">
    <source>
        <dbReference type="Proteomes" id="UP000602057"/>
    </source>
</evidence>
<dbReference type="PROSITE" id="PS00092">
    <property type="entry name" value="N6_MTASE"/>
    <property type="match status" value="1"/>
</dbReference>
<dbReference type="PANTHER" id="PTHR47739">
    <property type="entry name" value="TRNA1(VAL) (ADENINE(37)-N6)-METHYLTRANSFERASE"/>
    <property type="match status" value="1"/>
</dbReference>
<dbReference type="InterPro" id="IPR029063">
    <property type="entry name" value="SAM-dependent_MTases_sf"/>
</dbReference>
<dbReference type="Pfam" id="PF05175">
    <property type="entry name" value="MTS"/>
    <property type="match status" value="1"/>
</dbReference>
<keyword evidence="1 6" id="KW-0963">Cytoplasm</keyword>
<evidence type="ECO:0000256" key="1">
    <source>
        <dbReference type="ARBA" id="ARBA00022490"/>
    </source>
</evidence>
<dbReference type="GO" id="GO:0032259">
    <property type="term" value="P:methylation"/>
    <property type="evidence" value="ECO:0007669"/>
    <property type="project" value="UniProtKB-KW"/>
</dbReference>
<dbReference type="Gene3D" id="3.40.50.150">
    <property type="entry name" value="Vaccinia Virus protein VP39"/>
    <property type="match status" value="1"/>
</dbReference>
<dbReference type="HAMAP" id="MF_01872">
    <property type="entry name" value="tRNA_methyltr_YfiC"/>
    <property type="match status" value="1"/>
</dbReference>
<evidence type="ECO:0000256" key="2">
    <source>
        <dbReference type="ARBA" id="ARBA00022603"/>
    </source>
</evidence>
<comment type="subcellular location">
    <subcellularLocation>
        <location evidence="6">Cytoplasm</location>
    </subcellularLocation>
</comment>
<keyword evidence="9" id="KW-1185">Reference proteome</keyword>
<dbReference type="SUPFAM" id="SSF53335">
    <property type="entry name" value="S-adenosyl-L-methionine-dependent methyltransferases"/>
    <property type="match status" value="1"/>
</dbReference>
<keyword evidence="2 6" id="KW-0489">Methyltransferase</keyword>
<evidence type="ECO:0000256" key="3">
    <source>
        <dbReference type="ARBA" id="ARBA00022679"/>
    </source>
</evidence>
<name>A0A8J6UAA8_9FLAO</name>
<dbReference type="AlphaFoldDB" id="A0A8J6UAA8"/>
<dbReference type="GO" id="GO:0005737">
    <property type="term" value="C:cytoplasm"/>
    <property type="evidence" value="ECO:0007669"/>
    <property type="project" value="UniProtKB-SubCell"/>
</dbReference>
<dbReference type="EC" id="2.1.1.223" evidence="6"/>
<comment type="function">
    <text evidence="6">Specifically methylates the adenine in position 37 of tRNA(1)(Val) (anticodon cmo5UAC).</text>
</comment>
<evidence type="ECO:0000313" key="8">
    <source>
        <dbReference type="EMBL" id="MBD0834122.1"/>
    </source>
</evidence>
<evidence type="ECO:0000256" key="4">
    <source>
        <dbReference type="ARBA" id="ARBA00022691"/>
    </source>
</evidence>
<protein>
    <recommendedName>
        <fullName evidence="6">tRNA1(Val) (adenine(37)-N6)-methyltransferase</fullName>
        <ecNumber evidence="6">2.1.1.223</ecNumber>
    </recommendedName>
    <alternativeName>
        <fullName evidence="6">tRNA m6A37 methyltransferase</fullName>
    </alternativeName>
</protein>
<dbReference type="RefSeq" id="WP_188214612.1">
    <property type="nucleotide sequence ID" value="NZ_BAABGH010000004.1"/>
</dbReference>
<dbReference type="GO" id="GO:0016430">
    <property type="term" value="F:tRNA (adenine-N6)-methyltransferase activity"/>
    <property type="evidence" value="ECO:0007669"/>
    <property type="project" value="UniProtKB-UniRule"/>
</dbReference>
<comment type="catalytic activity">
    <reaction evidence="6">
        <text>adenosine(37) in tRNA1(Val) + S-adenosyl-L-methionine = N(6)-methyladenosine(37) in tRNA1(Val) + S-adenosyl-L-homocysteine + H(+)</text>
        <dbReference type="Rhea" id="RHEA:43160"/>
        <dbReference type="Rhea" id="RHEA-COMP:10369"/>
        <dbReference type="Rhea" id="RHEA-COMP:10370"/>
        <dbReference type="ChEBI" id="CHEBI:15378"/>
        <dbReference type="ChEBI" id="CHEBI:57856"/>
        <dbReference type="ChEBI" id="CHEBI:59789"/>
        <dbReference type="ChEBI" id="CHEBI:74411"/>
        <dbReference type="ChEBI" id="CHEBI:74449"/>
        <dbReference type="EC" id="2.1.1.223"/>
    </reaction>
</comment>
<comment type="similarity">
    <text evidence="6">Belongs to the methyltransferase superfamily. tRNA (adenine-N(6)-)-methyltransferase family.</text>
</comment>
<proteinExistence type="inferred from homology"/>
<gene>
    <name evidence="8" type="ORF">ICJ84_01590</name>
</gene>
<organism evidence="8 9">
    <name type="scientific">Aestuariibaculum suncheonense</name>
    <dbReference type="NCBI Taxonomy" id="1028745"/>
    <lineage>
        <taxon>Bacteria</taxon>
        <taxon>Pseudomonadati</taxon>
        <taxon>Bacteroidota</taxon>
        <taxon>Flavobacteriia</taxon>
        <taxon>Flavobacteriales</taxon>
        <taxon>Flavobacteriaceae</taxon>
    </lineage>
</organism>
<dbReference type="InterPro" id="IPR007848">
    <property type="entry name" value="Small_mtfrase_dom"/>
</dbReference>
<comment type="caution">
    <text evidence="8">The sequence shown here is derived from an EMBL/GenBank/DDBJ whole genome shotgun (WGS) entry which is preliminary data.</text>
</comment>
<evidence type="ECO:0000256" key="6">
    <source>
        <dbReference type="HAMAP-Rule" id="MF_01872"/>
    </source>
</evidence>
<dbReference type="GO" id="GO:0003676">
    <property type="term" value="F:nucleic acid binding"/>
    <property type="evidence" value="ECO:0007669"/>
    <property type="project" value="InterPro"/>
</dbReference>
<dbReference type="EMBL" id="JACVXC010000001">
    <property type="protein sequence ID" value="MBD0834122.1"/>
    <property type="molecule type" value="Genomic_DNA"/>
</dbReference>
<dbReference type="InterPro" id="IPR022882">
    <property type="entry name" value="tRNA_adenine-N6_MeTrfase"/>
</dbReference>
<dbReference type="GO" id="GO:0008033">
    <property type="term" value="P:tRNA processing"/>
    <property type="evidence" value="ECO:0007669"/>
    <property type="project" value="UniProtKB-UniRule"/>
</dbReference>
<keyword evidence="5 6" id="KW-0819">tRNA processing</keyword>
<sequence length="241" mass="27641">MSNKPFTFKEFTIHQDQCAMKVGTDGVLLGAWASIENNPFSILDIGAGTGVIGLMLAQRSSAEIIDALEIDDAAYEQCVDNFEQSPWGDRLFCYHASLEEFADEIEDKYDLILSNPPFYSEDYKSENEQRDLARFSDAMPFEHLIESVSKLLSETGEFCVIIPYKEENSFIDLASNYNLYPTKILNVKGNPETEFKRSLLNFSFAENHAENIEKIELIIETERHQYTEAYINLTKDFYLKM</sequence>
<dbReference type="PANTHER" id="PTHR47739:SF1">
    <property type="entry name" value="TRNA1(VAL) (ADENINE(37)-N6)-METHYLTRANSFERASE"/>
    <property type="match status" value="1"/>
</dbReference>
<dbReference type="InterPro" id="IPR050210">
    <property type="entry name" value="tRNA_Adenine-N(6)_MTase"/>
</dbReference>
<accession>A0A8J6UAA8</accession>
<keyword evidence="4 6" id="KW-0949">S-adenosyl-L-methionine</keyword>
<dbReference type="Proteomes" id="UP000602057">
    <property type="component" value="Unassembled WGS sequence"/>
</dbReference>
<reference evidence="8" key="2">
    <citation type="submission" date="2020-09" db="EMBL/GenBank/DDBJ databases">
        <authorList>
            <person name="Wu Z."/>
        </authorList>
    </citation>
    <scope>NUCLEOTIDE SEQUENCE</scope>
    <source>
        <strain evidence="8">SC17</strain>
    </source>
</reference>
<evidence type="ECO:0000256" key="5">
    <source>
        <dbReference type="ARBA" id="ARBA00022694"/>
    </source>
</evidence>
<reference evidence="8" key="1">
    <citation type="journal article" date="2013" name="Int. J. Syst. Evol. Microbiol.">
        <title>Aestuariibaculum suncheonense gen. nov., sp. nov., a marine bacterium of the family Flavobacteriaceae isolated from a tidal flat and emended descriptions of the genera Gaetbulibacter and Tamlana.</title>
        <authorList>
            <person name="Jeong S.H."/>
            <person name="Park M.S."/>
            <person name="Jin H.M."/>
            <person name="Lee K."/>
            <person name="Park W."/>
            <person name="Jeon C.O."/>
        </authorList>
    </citation>
    <scope>NUCLEOTIDE SEQUENCE</scope>
    <source>
        <strain evidence="8">SC17</strain>
    </source>
</reference>
<dbReference type="CDD" id="cd02440">
    <property type="entry name" value="AdoMet_MTases"/>
    <property type="match status" value="1"/>
</dbReference>
<evidence type="ECO:0000259" key="7">
    <source>
        <dbReference type="Pfam" id="PF05175"/>
    </source>
</evidence>
<keyword evidence="3 6" id="KW-0808">Transferase</keyword>
<dbReference type="InterPro" id="IPR002052">
    <property type="entry name" value="DNA_methylase_N6_adenine_CS"/>
</dbReference>